<dbReference type="Gene3D" id="3.40.50.1820">
    <property type="entry name" value="alpha/beta hydrolase"/>
    <property type="match status" value="1"/>
</dbReference>
<dbReference type="InterPro" id="IPR002925">
    <property type="entry name" value="Dienelactn_hydro"/>
</dbReference>
<dbReference type="RefSeq" id="WP_092795756.1">
    <property type="nucleotide sequence ID" value="NZ_FNXF01000015.1"/>
</dbReference>
<dbReference type="EMBL" id="FNXF01000015">
    <property type="protein sequence ID" value="SEI07127.1"/>
    <property type="molecule type" value="Genomic_DNA"/>
</dbReference>
<proteinExistence type="predicted"/>
<organism evidence="2 3">
    <name type="scientific">Rheinheimera pacifica</name>
    <dbReference type="NCBI Taxonomy" id="173990"/>
    <lineage>
        <taxon>Bacteria</taxon>
        <taxon>Pseudomonadati</taxon>
        <taxon>Pseudomonadota</taxon>
        <taxon>Gammaproteobacteria</taxon>
        <taxon>Chromatiales</taxon>
        <taxon>Chromatiaceae</taxon>
        <taxon>Rheinheimera</taxon>
    </lineage>
</organism>
<evidence type="ECO:0000313" key="3">
    <source>
        <dbReference type="Proteomes" id="UP000199371"/>
    </source>
</evidence>
<keyword evidence="2" id="KW-0378">Hydrolase</keyword>
<protein>
    <submittedName>
        <fullName evidence="2">Dienelactone hydrolase</fullName>
    </submittedName>
</protein>
<gene>
    <name evidence="2" type="ORF">SAMN05660691_03351</name>
</gene>
<dbReference type="SUPFAM" id="SSF53474">
    <property type="entry name" value="alpha/beta-Hydrolases"/>
    <property type="match status" value="1"/>
</dbReference>
<dbReference type="PANTHER" id="PTHR46623">
    <property type="entry name" value="CARBOXYMETHYLENEBUTENOLIDASE-RELATED"/>
    <property type="match status" value="1"/>
</dbReference>
<name>A0A1H6N4K8_9GAMM</name>
<keyword evidence="3" id="KW-1185">Reference proteome</keyword>
<dbReference type="InterPro" id="IPR029058">
    <property type="entry name" value="AB_hydrolase_fold"/>
</dbReference>
<dbReference type="GO" id="GO:0016787">
    <property type="term" value="F:hydrolase activity"/>
    <property type="evidence" value="ECO:0007669"/>
    <property type="project" value="UniProtKB-KW"/>
</dbReference>
<sequence>MSPRILLVSDIFGLCTGLNRLAQDLAANAAVQIQLIDPYQGTAQQFADEQQAYAAYSTQCGHDIYAGQVLQALQTVQQPFELAIGFSAGASALWRALAGIETSTVKQAVLFYPGQIHRHLCVTPQVPTQVIFGDSEPHFAVADICAQLQQQPAVSAVTTPFAHGFMNPASKAFNEAAYRQYLAVLTRLAVGHT</sequence>
<accession>A0A1H6N4K8</accession>
<dbReference type="AlphaFoldDB" id="A0A1H6N4K8"/>
<dbReference type="OrthoDB" id="8478808at2"/>
<reference evidence="3" key="1">
    <citation type="submission" date="2016-10" db="EMBL/GenBank/DDBJ databases">
        <authorList>
            <person name="Varghese N."/>
            <person name="Submissions S."/>
        </authorList>
    </citation>
    <scope>NUCLEOTIDE SEQUENCE [LARGE SCALE GENOMIC DNA]</scope>
    <source>
        <strain evidence="3">DSM 17616</strain>
    </source>
</reference>
<dbReference type="STRING" id="173990.SAMN05660691_03351"/>
<evidence type="ECO:0000313" key="2">
    <source>
        <dbReference type="EMBL" id="SEI07127.1"/>
    </source>
</evidence>
<evidence type="ECO:0000259" key="1">
    <source>
        <dbReference type="Pfam" id="PF01738"/>
    </source>
</evidence>
<dbReference type="InterPro" id="IPR051049">
    <property type="entry name" value="Dienelactone_hydrolase-like"/>
</dbReference>
<dbReference type="Proteomes" id="UP000199371">
    <property type="component" value="Unassembled WGS sequence"/>
</dbReference>
<feature type="domain" description="Dienelactone hydrolase" evidence="1">
    <location>
        <begin position="3"/>
        <end position="180"/>
    </location>
</feature>
<dbReference type="PANTHER" id="PTHR46623:SF6">
    <property type="entry name" value="ALPHA_BETA-HYDROLASES SUPERFAMILY PROTEIN"/>
    <property type="match status" value="1"/>
</dbReference>
<dbReference type="Pfam" id="PF01738">
    <property type="entry name" value="DLH"/>
    <property type="match status" value="1"/>
</dbReference>